<accession>A0ABR5CXH1</accession>
<keyword evidence="2" id="KW-1185">Reference proteome</keyword>
<proteinExistence type="predicted"/>
<name>A0ABR5CXH1_9HYPH</name>
<organism evidence="1 2">
    <name type="scientific">Rhizobium nepotum 39/7</name>
    <dbReference type="NCBI Taxonomy" id="1368418"/>
    <lineage>
        <taxon>Bacteria</taxon>
        <taxon>Pseudomonadati</taxon>
        <taxon>Pseudomonadota</taxon>
        <taxon>Alphaproteobacteria</taxon>
        <taxon>Hyphomicrobiales</taxon>
        <taxon>Rhizobiaceae</taxon>
        <taxon>Rhizobium/Agrobacterium group</taxon>
        <taxon>Rhizobium</taxon>
    </lineage>
</organism>
<dbReference type="Proteomes" id="UP000052068">
    <property type="component" value="Unassembled WGS sequence"/>
</dbReference>
<evidence type="ECO:0000313" key="1">
    <source>
        <dbReference type="EMBL" id="KJF69537.1"/>
    </source>
</evidence>
<gene>
    <name evidence="1" type="ORF">RS75_02990</name>
</gene>
<reference evidence="1 2" key="1">
    <citation type="submission" date="2015-03" db="EMBL/GenBank/DDBJ databases">
        <title>Draft Genome Sequences of Agrobacterium nepotum Strain 39/7T (= CFBP 7436T = LMG 26435T) and Agrobacterium sp. Strain KFB 330 (= CFBP 8308 = LMG 28674).</title>
        <authorList>
            <person name="Kuzmanovic N."/>
            <person name="Pulawska J."/>
            <person name="Obradovic A."/>
        </authorList>
    </citation>
    <scope>NUCLEOTIDE SEQUENCE [LARGE SCALE GENOMIC DNA]</scope>
    <source>
        <strain evidence="1 2">39/7</strain>
    </source>
</reference>
<dbReference type="EMBL" id="JWJH01000002">
    <property type="protein sequence ID" value="KJF69537.1"/>
    <property type="molecule type" value="Genomic_DNA"/>
</dbReference>
<evidence type="ECO:0000313" key="2">
    <source>
        <dbReference type="Proteomes" id="UP000052068"/>
    </source>
</evidence>
<protein>
    <submittedName>
        <fullName evidence="1">Uncharacterized protein</fullName>
    </submittedName>
</protein>
<comment type="caution">
    <text evidence="1">The sequence shown here is derived from an EMBL/GenBank/DDBJ whole genome shotgun (WGS) entry which is preliminary data.</text>
</comment>
<sequence>MLVSSSGVNVVHGTAQASSCVGNFITITLRIFQSTDWFSHDPETDDDFIRDHAQITASACHFRVYSMDQNNMES</sequence>